<evidence type="ECO:0000313" key="5">
    <source>
        <dbReference type="Proteomes" id="UP000694556"/>
    </source>
</evidence>
<keyword evidence="3" id="KW-0472">Membrane</keyword>
<reference evidence="4" key="1">
    <citation type="submission" date="2025-08" db="UniProtKB">
        <authorList>
            <consortium name="Ensembl"/>
        </authorList>
    </citation>
    <scope>IDENTIFICATION</scope>
</reference>
<dbReference type="Proteomes" id="UP000694556">
    <property type="component" value="Unassembled WGS sequence"/>
</dbReference>
<evidence type="ECO:0000256" key="2">
    <source>
        <dbReference type="SAM" id="MobiDB-lite"/>
    </source>
</evidence>
<dbReference type="AlphaFoldDB" id="A0A8C3CYM1"/>
<feature type="compositionally biased region" description="Low complexity" evidence="2">
    <location>
        <begin position="89"/>
        <end position="100"/>
    </location>
</feature>
<dbReference type="InterPro" id="IPR028108">
    <property type="entry name" value="DUF4505"/>
</dbReference>
<keyword evidence="3" id="KW-0812">Transmembrane</keyword>
<keyword evidence="5" id="KW-1185">Reference proteome</keyword>
<feature type="transmembrane region" description="Helical" evidence="3">
    <location>
        <begin position="319"/>
        <end position="336"/>
    </location>
</feature>
<dbReference type="Ensembl" id="ENSCMMT00000027892.1">
    <property type="protein sequence ID" value="ENSCMMP00000025503.1"/>
    <property type="gene ID" value="ENSCMMG00000015768.1"/>
</dbReference>
<dbReference type="Pfam" id="PF14956">
    <property type="entry name" value="DUF4505"/>
    <property type="match status" value="1"/>
</dbReference>
<proteinExistence type="inferred from homology"/>
<protein>
    <submittedName>
        <fullName evidence="4">Uncharacterized protein</fullName>
    </submittedName>
</protein>
<dbReference type="PANTHER" id="PTHR31449">
    <property type="entry name" value="UPF0598 PROTEIN C8ORF82"/>
    <property type="match status" value="1"/>
</dbReference>
<dbReference type="PANTHER" id="PTHR31449:SF3">
    <property type="entry name" value="UPF0598 PROTEIN C8ORF82"/>
    <property type="match status" value="1"/>
</dbReference>
<keyword evidence="3" id="KW-1133">Transmembrane helix</keyword>
<evidence type="ECO:0000313" key="4">
    <source>
        <dbReference type="Ensembl" id="ENSCMMP00000025503.1"/>
    </source>
</evidence>
<feature type="compositionally biased region" description="Pro residues" evidence="2">
    <location>
        <begin position="31"/>
        <end position="42"/>
    </location>
</feature>
<feature type="compositionally biased region" description="Basic and acidic residues" evidence="2">
    <location>
        <begin position="50"/>
        <end position="59"/>
    </location>
</feature>
<comment type="similarity">
    <text evidence="1">Belongs to the UPF0598 family.</text>
</comment>
<name>A0A8C3CYM1_CAIMO</name>
<organism evidence="4 5">
    <name type="scientific">Cairina moschata</name>
    <name type="common">Muscovy duck</name>
    <dbReference type="NCBI Taxonomy" id="8855"/>
    <lineage>
        <taxon>Eukaryota</taxon>
        <taxon>Metazoa</taxon>
        <taxon>Chordata</taxon>
        <taxon>Craniata</taxon>
        <taxon>Vertebrata</taxon>
        <taxon>Euteleostomi</taxon>
        <taxon>Archelosauria</taxon>
        <taxon>Archosauria</taxon>
        <taxon>Dinosauria</taxon>
        <taxon>Saurischia</taxon>
        <taxon>Theropoda</taxon>
        <taxon>Coelurosauria</taxon>
        <taxon>Aves</taxon>
        <taxon>Neognathae</taxon>
        <taxon>Galloanserae</taxon>
        <taxon>Anseriformes</taxon>
        <taxon>Anatidae</taxon>
        <taxon>Anatinae</taxon>
        <taxon>Cairina</taxon>
    </lineage>
</organism>
<accession>A0A8C3CYM1</accession>
<sequence>VRLGPYRIPLCLYGVPLVPYRLPIGSLHPPLPGPPHPGPQFPPGGLFPLRHPEAGEGRRKSGTGGEGRSALPFPLVRRHKRSGRRHEAGAAAGRGLRVPPGAEPRARHQGVLLLHRPPRADERFLTFFFERLRPNRSGRYEAAFPYLSPCGRERNYVRCEDRPVVFTRLLPGTTTTTSITSTTAGSTGSTTAPPLLSYCGGGERLAVPFEPPRLALLPENGRLYHPAPARAGGVGLVSSALADDALSLVSALRTRQVNGAAAAGFALQSVCAACDAVAPILAPPAAPPDPLPGCWVSALVAQPLVAFGFLWHAGDPGTATLLLAAAVALAPAAAGLPAEGRALAARGAVVAAAGCVLALAALVADGLGALGALLMGAGGLWPELRPWVLPPACLALQGALRGRRDGG</sequence>
<evidence type="ECO:0000256" key="3">
    <source>
        <dbReference type="SAM" id="Phobius"/>
    </source>
</evidence>
<evidence type="ECO:0000256" key="1">
    <source>
        <dbReference type="ARBA" id="ARBA00006322"/>
    </source>
</evidence>
<feature type="region of interest" description="Disordered" evidence="2">
    <location>
        <begin position="31"/>
        <end position="103"/>
    </location>
</feature>
<feature type="transmembrane region" description="Helical" evidence="3">
    <location>
        <begin position="348"/>
        <end position="381"/>
    </location>
</feature>
<reference evidence="4" key="2">
    <citation type="submission" date="2025-09" db="UniProtKB">
        <authorList>
            <consortium name="Ensembl"/>
        </authorList>
    </citation>
    <scope>IDENTIFICATION</scope>
</reference>